<organism evidence="1 2">
    <name type="scientific">Haloferula luteola</name>
    <dbReference type="NCBI Taxonomy" id="595692"/>
    <lineage>
        <taxon>Bacteria</taxon>
        <taxon>Pseudomonadati</taxon>
        <taxon>Verrucomicrobiota</taxon>
        <taxon>Verrucomicrobiia</taxon>
        <taxon>Verrucomicrobiales</taxon>
        <taxon>Verrucomicrobiaceae</taxon>
        <taxon>Haloferula</taxon>
    </lineage>
</organism>
<proteinExistence type="predicted"/>
<sequence>MKPTLSKVAAVLRGSLRIRKDEPAPPMPASLPAYLERHFAAQDRGDFNGLRNLPTERYPKTA</sequence>
<name>A0A840V1U6_9BACT</name>
<dbReference type="EMBL" id="JACHFD010000006">
    <property type="protein sequence ID" value="MBB5351383.1"/>
    <property type="molecule type" value="Genomic_DNA"/>
</dbReference>
<reference evidence="1 2" key="1">
    <citation type="submission" date="2020-08" db="EMBL/GenBank/DDBJ databases">
        <title>Genomic Encyclopedia of Type Strains, Phase IV (KMG-IV): sequencing the most valuable type-strain genomes for metagenomic binning, comparative biology and taxonomic classification.</title>
        <authorList>
            <person name="Goeker M."/>
        </authorList>
    </citation>
    <scope>NUCLEOTIDE SEQUENCE [LARGE SCALE GENOMIC DNA]</scope>
    <source>
        <strain evidence="1 2">YC6886</strain>
    </source>
</reference>
<evidence type="ECO:0000313" key="1">
    <source>
        <dbReference type="EMBL" id="MBB5351383.1"/>
    </source>
</evidence>
<accession>A0A840V1U6</accession>
<comment type="caution">
    <text evidence="1">The sequence shown here is derived from an EMBL/GenBank/DDBJ whole genome shotgun (WGS) entry which is preliminary data.</text>
</comment>
<gene>
    <name evidence="1" type="ORF">HNR46_001619</name>
</gene>
<keyword evidence="2" id="KW-1185">Reference proteome</keyword>
<protein>
    <submittedName>
        <fullName evidence="1">Uncharacterized protein</fullName>
    </submittedName>
</protein>
<evidence type="ECO:0000313" key="2">
    <source>
        <dbReference type="Proteomes" id="UP000557717"/>
    </source>
</evidence>
<dbReference type="RefSeq" id="WP_184017489.1">
    <property type="nucleotide sequence ID" value="NZ_JACHFD010000006.1"/>
</dbReference>
<dbReference type="Proteomes" id="UP000557717">
    <property type="component" value="Unassembled WGS sequence"/>
</dbReference>
<dbReference type="AlphaFoldDB" id="A0A840V1U6"/>